<protein>
    <submittedName>
        <fullName evidence="4">Lytic transglycosylase domain-containing protein</fullName>
    </submittedName>
</protein>
<dbReference type="InterPro" id="IPR008258">
    <property type="entry name" value="Transglycosylase_SLT_dom_1"/>
</dbReference>
<dbReference type="AlphaFoldDB" id="A0A545SV27"/>
<comment type="similarity">
    <text evidence="2">Belongs to the virb1 family.</text>
</comment>
<comment type="caution">
    <text evidence="4">The sequence shown here is derived from an EMBL/GenBank/DDBJ whole genome shotgun (WGS) entry which is preliminary data.</text>
</comment>
<evidence type="ECO:0000256" key="1">
    <source>
        <dbReference type="ARBA" id="ARBA00007734"/>
    </source>
</evidence>
<keyword evidence="5" id="KW-1185">Reference proteome</keyword>
<dbReference type="PANTHER" id="PTHR37423:SF2">
    <property type="entry name" value="MEMBRANE-BOUND LYTIC MUREIN TRANSGLYCOSYLASE C"/>
    <property type="match status" value="1"/>
</dbReference>
<comment type="similarity">
    <text evidence="1">Belongs to the transglycosylase Slt family.</text>
</comment>
<dbReference type="InterPro" id="IPR023346">
    <property type="entry name" value="Lysozyme-like_dom_sf"/>
</dbReference>
<feature type="domain" description="Transglycosylase SLT" evidence="3">
    <location>
        <begin position="146"/>
        <end position="235"/>
    </location>
</feature>
<accession>A0A545SV27</accession>
<evidence type="ECO:0000313" key="5">
    <source>
        <dbReference type="Proteomes" id="UP000315816"/>
    </source>
</evidence>
<gene>
    <name evidence="4" type="ORF">FIL88_04385</name>
</gene>
<dbReference type="Proteomes" id="UP000315816">
    <property type="component" value="Unassembled WGS sequence"/>
</dbReference>
<dbReference type="RefSeq" id="WP_142852580.1">
    <property type="nucleotide sequence ID" value="NZ_FXWW01000001.1"/>
</dbReference>
<dbReference type="Pfam" id="PF01464">
    <property type="entry name" value="SLT"/>
    <property type="match status" value="1"/>
</dbReference>
<dbReference type="CDD" id="cd00254">
    <property type="entry name" value="LT-like"/>
    <property type="match status" value="1"/>
</dbReference>
<evidence type="ECO:0000259" key="3">
    <source>
        <dbReference type="Pfam" id="PF01464"/>
    </source>
</evidence>
<reference evidence="4 5" key="1">
    <citation type="submission" date="2019-06" db="EMBL/GenBank/DDBJ databases">
        <title>A novel species of marine bacteria.</title>
        <authorList>
            <person name="Wang Y."/>
        </authorList>
    </citation>
    <scope>NUCLEOTIDE SEQUENCE [LARGE SCALE GENOMIC DNA]</scope>
    <source>
        <strain evidence="4 5">MA1-10</strain>
    </source>
</reference>
<proteinExistence type="inferred from homology"/>
<sequence length="283" mass="29973">MRLSTYTGIYIGAVCSFALGGFVFAQDDPPPFRDFTFKRVSVPQAGTANRLNVQIDPEEQAAALAVPAKPEAIDIPDIEVDIPAPTPWDWFWQEVSPKLSDSGPANTQKAIGAVADRDGIPQPRLQHLQDIARAHGTHILRETVGTSVSPALVVALISVESAGNKQAISSAGAEGLMQLIPATAERFGVTDSTNPAQNIKGGVAYLEWLIKNFQGDPIFALAGYNAGENAVGKHGGIPPYPETRAYVPKVLAAWGVARGLCVTPPELLTDGCVFKVMDSSSDG</sequence>
<dbReference type="PANTHER" id="PTHR37423">
    <property type="entry name" value="SOLUBLE LYTIC MUREIN TRANSGLYCOSYLASE-RELATED"/>
    <property type="match status" value="1"/>
</dbReference>
<evidence type="ECO:0000256" key="2">
    <source>
        <dbReference type="ARBA" id="ARBA00009387"/>
    </source>
</evidence>
<dbReference type="SUPFAM" id="SSF53955">
    <property type="entry name" value="Lysozyme-like"/>
    <property type="match status" value="1"/>
</dbReference>
<name>A0A545SV27_9RHOB</name>
<organism evidence="4 5">
    <name type="scientific">Aliiroseovarius halocynthiae</name>
    <dbReference type="NCBI Taxonomy" id="985055"/>
    <lineage>
        <taxon>Bacteria</taxon>
        <taxon>Pseudomonadati</taxon>
        <taxon>Pseudomonadota</taxon>
        <taxon>Alphaproteobacteria</taxon>
        <taxon>Rhodobacterales</taxon>
        <taxon>Paracoccaceae</taxon>
        <taxon>Aliiroseovarius</taxon>
    </lineage>
</organism>
<dbReference type="Gene3D" id="1.10.530.10">
    <property type="match status" value="1"/>
</dbReference>
<evidence type="ECO:0000313" key="4">
    <source>
        <dbReference type="EMBL" id="TQV68825.1"/>
    </source>
</evidence>
<dbReference type="OrthoDB" id="9815002at2"/>
<dbReference type="EMBL" id="VICH01000004">
    <property type="protein sequence ID" value="TQV68825.1"/>
    <property type="molecule type" value="Genomic_DNA"/>
</dbReference>